<evidence type="ECO:0000313" key="2">
    <source>
        <dbReference type="EMBL" id="KAL1536706.1"/>
    </source>
</evidence>
<evidence type="ECO:0000313" key="3">
    <source>
        <dbReference type="Proteomes" id="UP001567538"/>
    </source>
</evidence>
<keyword evidence="3" id="KW-1185">Reference proteome</keyword>
<comment type="caution">
    <text evidence="2">The sequence shown here is derived from an EMBL/GenBank/DDBJ whole genome shotgun (WGS) entry which is preliminary data.</text>
</comment>
<evidence type="ECO:0000256" key="1">
    <source>
        <dbReference type="SAM" id="SignalP"/>
    </source>
</evidence>
<dbReference type="Proteomes" id="UP001567538">
    <property type="component" value="Unassembled WGS sequence"/>
</dbReference>
<dbReference type="AlphaFoldDB" id="A0ABD1FY06"/>
<feature type="chain" id="PRO_5044843707" evidence="1">
    <location>
        <begin position="17"/>
        <end position="69"/>
    </location>
</feature>
<accession>A0ABD1FY06</accession>
<organism evidence="2 3">
    <name type="scientific">Salvia divinorum</name>
    <name type="common">Maria pastora</name>
    <name type="synonym">Diviner's sage</name>
    <dbReference type="NCBI Taxonomy" id="28513"/>
    <lineage>
        <taxon>Eukaryota</taxon>
        <taxon>Viridiplantae</taxon>
        <taxon>Streptophyta</taxon>
        <taxon>Embryophyta</taxon>
        <taxon>Tracheophyta</taxon>
        <taxon>Spermatophyta</taxon>
        <taxon>Magnoliopsida</taxon>
        <taxon>eudicotyledons</taxon>
        <taxon>Gunneridae</taxon>
        <taxon>Pentapetalae</taxon>
        <taxon>asterids</taxon>
        <taxon>lamiids</taxon>
        <taxon>Lamiales</taxon>
        <taxon>Lamiaceae</taxon>
        <taxon>Nepetoideae</taxon>
        <taxon>Mentheae</taxon>
        <taxon>Salviinae</taxon>
        <taxon>Salvia</taxon>
        <taxon>Salvia subgen. Calosphace</taxon>
    </lineage>
</organism>
<gene>
    <name evidence="2" type="ORF">AAHA92_29311</name>
</gene>
<sequence length="69" mass="7259">MNFVGFLLLALKECNGGSFGCNNLLPTRLASLEACCETNGGKLTISNEEAKSGIAAAVERLEGNLEKRA</sequence>
<proteinExistence type="predicted"/>
<protein>
    <submittedName>
        <fullName evidence="2">Uncharacterized protein</fullName>
    </submittedName>
</protein>
<reference evidence="2 3" key="1">
    <citation type="submission" date="2024-06" db="EMBL/GenBank/DDBJ databases">
        <title>A chromosome level genome sequence of Diviner's sage (Salvia divinorum).</title>
        <authorList>
            <person name="Ford S.A."/>
            <person name="Ro D.-K."/>
            <person name="Ness R.W."/>
            <person name="Phillips M.A."/>
        </authorList>
    </citation>
    <scope>NUCLEOTIDE SEQUENCE [LARGE SCALE GENOMIC DNA]</scope>
    <source>
        <strain evidence="2">SAF-2024a</strain>
        <tissue evidence="2">Leaf</tissue>
    </source>
</reference>
<feature type="signal peptide" evidence="1">
    <location>
        <begin position="1"/>
        <end position="16"/>
    </location>
</feature>
<name>A0ABD1FY06_SALDI</name>
<keyword evidence="1" id="KW-0732">Signal</keyword>
<dbReference type="EMBL" id="JBEAFC010000011">
    <property type="protein sequence ID" value="KAL1536706.1"/>
    <property type="molecule type" value="Genomic_DNA"/>
</dbReference>